<evidence type="ECO:0000313" key="2">
    <source>
        <dbReference type="Proteomes" id="UP000292036"/>
    </source>
</evidence>
<comment type="caution">
    <text evidence="1">The sequence shown here is derived from an EMBL/GenBank/DDBJ whole genome shotgun (WGS) entry which is preliminary data.</text>
</comment>
<organism evidence="1 2">
    <name type="scientific">Rhizobium leguminosarum</name>
    <dbReference type="NCBI Taxonomy" id="384"/>
    <lineage>
        <taxon>Bacteria</taxon>
        <taxon>Pseudomonadati</taxon>
        <taxon>Pseudomonadota</taxon>
        <taxon>Alphaproteobacteria</taxon>
        <taxon>Hyphomicrobiales</taxon>
        <taxon>Rhizobiaceae</taxon>
        <taxon>Rhizobium/Agrobacterium group</taxon>
        <taxon>Rhizobium</taxon>
    </lineage>
</organism>
<feature type="non-terminal residue" evidence="1">
    <location>
        <position position="76"/>
    </location>
</feature>
<protein>
    <submittedName>
        <fullName evidence="1">Inositol monophosphatase</fullName>
    </submittedName>
</protein>
<dbReference type="Gene3D" id="3.30.540.10">
    <property type="entry name" value="Fructose-1,6-Bisphosphatase, subunit A, domain 1"/>
    <property type="match status" value="1"/>
</dbReference>
<reference evidence="1 2" key="1">
    <citation type="submission" date="2019-02" db="EMBL/GenBank/DDBJ databases">
        <title>The genomic architecture of introgression among sibling species of bacteria.</title>
        <authorList>
            <person name="Cavassim M.I.A."/>
            <person name="Moeskjaer S."/>
            <person name="Moslemi C."/>
            <person name="Fields B."/>
            <person name="Bachmann A."/>
            <person name="Vilhjalmsson B."/>
            <person name="Schierup M.H."/>
            <person name="Young J.P.W."/>
            <person name="Andersen S.U."/>
        </authorList>
    </citation>
    <scope>NUCLEOTIDE SEQUENCE [LARGE SCALE GENOMIC DNA]</scope>
    <source>
        <strain evidence="1 2">SM151B</strain>
    </source>
</reference>
<sequence>MNSAFDAATIRARAEVAMSVALEVGRETARFRRDSDPGTLTVENKGLQDFVTIADRKAEQAIHEGLLSRFPDLSLI</sequence>
<evidence type="ECO:0000313" key="1">
    <source>
        <dbReference type="EMBL" id="TAW13764.1"/>
    </source>
</evidence>
<dbReference type="Proteomes" id="UP000292036">
    <property type="component" value="Unassembled WGS sequence"/>
</dbReference>
<dbReference type="RefSeq" id="WP_432444826.1">
    <property type="nucleotide sequence ID" value="NZ_SIPS01000011.1"/>
</dbReference>
<dbReference type="SUPFAM" id="SSF56655">
    <property type="entry name" value="Carbohydrate phosphatase"/>
    <property type="match status" value="1"/>
</dbReference>
<name>A0ABD7PFD0_RHILE</name>
<gene>
    <name evidence="1" type="ORF">ELI19_34915</name>
</gene>
<proteinExistence type="predicted"/>
<accession>A0ABD7PFD0</accession>
<dbReference type="AlphaFoldDB" id="A0ABD7PFD0"/>
<dbReference type="EMBL" id="SIPS01000011">
    <property type="protein sequence ID" value="TAW13764.1"/>
    <property type="molecule type" value="Genomic_DNA"/>
</dbReference>